<gene>
    <name evidence="1" type="ORF">CPT_Seurat9</name>
</gene>
<dbReference type="RefSeq" id="YP_009151953.1">
    <property type="nucleotide sequence ID" value="NC_027378.1"/>
</dbReference>
<accession>A0A0A0RPA1</accession>
<organism evidence="1 2">
    <name type="scientific">Escherichia phage Seurat</name>
    <dbReference type="NCBI Taxonomy" id="1540098"/>
    <lineage>
        <taxon>Viruses</taxon>
        <taxon>Duplodnaviria</taxon>
        <taxon>Heunggongvirae</taxon>
        <taxon>Uroviricota</taxon>
        <taxon>Caudoviricetes</taxon>
        <taxon>Queuovirinae</taxon>
        <taxon>Seuratvirus</taxon>
        <taxon>Seuratvirus seurat</taxon>
    </lineage>
</organism>
<dbReference type="EMBL" id="KM236243">
    <property type="protein sequence ID" value="AIW03872.1"/>
    <property type="molecule type" value="Genomic_DNA"/>
</dbReference>
<keyword evidence="2" id="KW-1185">Reference proteome</keyword>
<dbReference type="Proteomes" id="UP000030205">
    <property type="component" value="Segment"/>
</dbReference>
<name>A0A0A0RPA1_9CAUD</name>
<proteinExistence type="predicted"/>
<evidence type="ECO:0000313" key="1">
    <source>
        <dbReference type="EMBL" id="AIW03872.1"/>
    </source>
</evidence>
<evidence type="ECO:0000313" key="2">
    <source>
        <dbReference type="Proteomes" id="UP000030205"/>
    </source>
</evidence>
<dbReference type="OrthoDB" id="13735at10239"/>
<protein>
    <submittedName>
        <fullName evidence="1">Uncharacterized protein</fullName>
    </submittedName>
</protein>
<reference evidence="1 2" key="1">
    <citation type="submission" date="2014-07" db="EMBL/GenBank/DDBJ databases">
        <title>The Complete Genome of Enterotoxigenic Escherichia coli Siphophage Seurat.</title>
        <authorList>
            <person name="Doan D.P."/>
            <person name="Lessor L.E."/>
            <person name="Hernandez A.C."/>
            <person name="Everett G.F.K."/>
        </authorList>
    </citation>
    <scope>NUCLEOTIDE SEQUENCE [LARGE SCALE GENOMIC DNA]</scope>
</reference>
<dbReference type="KEGG" id="vg:24608620"/>
<dbReference type="GeneID" id="24608620"/>
<sequence length="126" mass="14165">MSFPYEQLVEAAKQMINDAGVNCTLVVMEKGEGQDEWDDPSVEKRYPFIGAFLSPKEKMIGGSLVATGELKVLTYPMTPPLTRDKAMTARIERMSPDGELEVWTINEFVDTRPANVSVLYTFKVTR</sequence>